<dbReference type="EMBL" id="JTDK01000019">
    <property type="protein sequence ID" value="KHK95750.1"/>
    <property type="molecule type" value="Genomic_DNA"/>
</dbReference>
<gene>
    <name evidence="2" type="ORF">LK09_18145</name>
</gene>
<proteinExistence type="predicted"/>
<sequence>MTAVIDTRLDGSPGAIEQIGHFLGNTVAAHAQSWSDDIAAGRRRVLDGWHGEAADAFDATTLTARKAVDSYESQVAELAKRVATLGAVLAEVKNTMSEARRRASVAGLQVSGTRIQAQDAPGDQNTVWQELVAIVSSAHQRWREAVRTFASAWDSAAGDLVSVATGLVTGAASAGDMANTVYRLRSVVAREKDRLATAQRNLADSIKDGHISRPKDEIYGFVDEAAEASRGIKSAQDAMGKASTKFRPGLRVGAKLNRGLWVLGAAAAAYGVYDDLQHGESAEQAVVSNGGSFAASLGAGIVTGAVFGTIFEPPVGTIVGAALGAIVGAGVGIFTSGVIDHLYEDAAPGWADTLRAGVDEWVETGEAIGGLATGAWHAIFG</sequence>
<protein>
    <submittedName>
        <fullName evidence="2">Uncharacterized protein</fullName>
    </submittedName>
</protein>
<keyword evidence="1" id="KW-0472">Membrane</keyword>
<keyword evidence="1" id="KW-1133">Transmembrane helix</keyword>
<dbReference type="AlphaFoldDB" id="A0A0B1ZX44"/>
<evidence type="ECO:0000313" key="2">
    <source>
        <dbReference type="EMBL" id="KHK95750.1"/>
    </source>
</evidence>
<keyword evidence="3" id="KW-1185">Reference proteome</keyword>
<keyword evidence="1" id="KW-0812">Transmembrane</keyword>
<name>A0A0B1ZX44_9MICO</name>
<dbReference type="STRING" id="1348253.LK09_18145"/>
<organism evidence="2 3">
    <name type="scientific">Microbacterium mangrovi</name>
    <dbReference type="NCBI Taxonomy" id="1348253"/>
    <lineage>
        <taxon>Bacteria</taxon>
        <taxon>Bacillati</taxon>
        <taxon>Actinomycetota</taxon>
        <taxon>Actinomycetes</taxon>
        <taxon>Micrococcales</taxon>
        <taxon>Microbacteriaceae</taxon>
        <taxon>Microbacterium</taxon>
    </lineage>
</organism>
<comment type="caution">
    <text evidence="2">The sequence shown here is derived from an EMBL/GenBank/DDBJ whole genome shotgun (WGS) entry which is preliminary data.</text>
</comment>
<feature type="transmembrane region" description="Helical" evidence="1">
    <location>
        <begin position="293"/>
        <end position="311"/>
    </location>
</feature>
<accession>A0A0B1ZX44</accession>
<evidence type="ECO:0000313" key="3">
    <source>
        <dbReference type="Proteomes" id="UP000031030"/>
    </source>
</evidence>
<evidence type="ECO:0000256" key="1">
    <source>
        <dbReference type="SAM" id="Phobius"/>
    </source>
</evidence>
<feature type="transmembrane region" description="Helical" evidence="1">
    <location>
        <begin position="318"/>
        <end position="339"/>
    </location>
</feature>
<reference evidence="2 3" key="1">
    <citation type="submission" date="2014-11" db="EMBL/GenBank/DDBJ databases">
        <title>Genome sequence of Microbacterium mangrovi MUSC 115(T).</title>
        <authorList>
            <person name="Lee L.-H."/>
        </authorList>
    </citation>
    <scope>NUCLEOTIDE SEQUENCE [LARGE SCALE GENOMIC DNA]</scope>
    <source>
        <strain evidence="2 3">MUSC 115</strain>
    </source>
</reference>
<dbReference type="OrthoDB" id="3770379at2"/>
<dbReference type="InterPro" id="IPR036689">
    <property type="entry name" value="ESAT-6-like_sf"/>
</dbReference>
<dbReference type="Proteomes" id="UP000031030">
    <property type="component" value="Unassembled WGS sequence"/>
</dbReference>
<dbReference type="RefSeq" id="WP_039402738.1">
    <property type="nucleotide sequence ID" value="NZ_JTDK01000019.1"/>
</dbReference>
<dbReference type="SUPFAM" id="SSF140453">
    <property type="entry name" value="EsxAB dimer-like"/>
    <property type="match status" value="1"/>
</dbReference>